<proteinExistence type="predicted"/>
<evidence type="ECO:0000313" key="2">
    <source>
        <dbReference type="EMBL" id="KAF9453447.1"/>
    </source>
</evidence>
<sequence length="266" mass="28899">MVRHTDNVHLAKYTESGLAVPDWLVRALQHRETAGRLAHETGSSSSTPTSSRLSLELPGSGSSTPSPLSRTPFEIPQPLQPQVPEFLSETPDMTNMTIADSMFATFGLPGQLDSVATIPAWQPAPGHVDFGLNLADFVDNYNQVPIFPQAGQMTADTVPSTLSFSQTSNDGFYQDPSDFHTEISALFSQQTHDLPNYEDLVALTDSYFVDTATSTNAPSDDFFALFATDGAVQNNQYPVLGSTFSGSPLDLFSTGEQVHMNLHNFF</sequence>
<dbReference type="AlphaFoldDB" id="A0A9P5XN45"/>
<feature type="region of interest" description="Disordered" evidence="1">
    <location>
        <begin position="35"/>
        <end position="75"/>
    </location>
</feature>
<feature type="compositionally biased region" description="Low complexity" evidence="1">
    <location>
        <begin position="41"/>
        <end position="72"/>
    </location>
</feature>
<name>A0A9P5XN45_9AGAR</name>
<evidence type="ECO:0000256" key="1">
    <source>
        <dbReference type="SAM" id="MobiDB-lite"/>
    </source>
</evidence>
<dbReference type="Proteomes" id="UP000807342">
    <property type="component" value="Unassembled WGS sequence"/>
</dbReference>
<protein>
    <submittedName>
        <fullName evidence="2">Uncharacterized protein</fullName>
    </submittedName>
</protein>
<accession>A0A9P5XN45</accession>
<gene>
    <name evidence="2" type="ORF">P691DRAFT_800714</name>
</gene>
<reference evidence="2" key="1">
    <citation type="submission" date="2020-11" db="EMBL/GenBank/DDBJ databases">
        <authorList>
            <consortium name="DOE Joint Genome Institute"/>
            <person name="Ahrendt S."/>
            <person name="Riley R."/>
            <person name="Andreopoulos W."/>
            <person name="Labutti K."/>
            <person name="Pangilinan J."/>
            <person name="Ruiz-Duenas F.J."/>
            <person name="Barrasa J.M."/>
            <person name="Sanchez-Garcia M."/>
            <person name="Camarero S."/>
            <person name="Miyauchi S."/>
            <person name="Serrano A."/>
            <person name="Linde D."/>
            <person name="Babiker R."/>
            <person name="Drula E."/>
            <person name="Ayuso-Fernandez I."/>
            <person name="Pacheco R."/>
            <person name="Padilla G."/>
            <person name="Ferreira P."/>
            <person name="Barriuso J."/>
            <person name="Kellner H."/>
            <person name="Castanera R."/>
            <person name="Alfaro M."/>
            <person name="Ramirez L."/>
            <person name="Pisabarro A.G."/>
            <person name="Kuo A."/>
            <person name="Tritt A."/>
            <person name="Lipzen A."/>
            <person name="He G."/>
            <person name="Yan M."/>
            <person name="Ng V."/>
            <person name="Cullen D."/>
            <person name="Martin F."/>
            <person name="Rosso M.-N."/>
            <person name="Henrissat B."/>
            <person name="Hibbett D."/>
            <person name="Martinez A.T."/>
            <person name="Grigoriev I.V."/>
        </authorList>
    </citation>
    <scope>NUCLEOTIDE SEQUENCE</scope>
    <source>
        <strain evidence="2">MF-IS2</strain>
    </source>
</reference>
<dbReference type="EMBL" id="MU151061">
    <property type="protein sequence ID" value="KAF9453447.1"/>
    <property type="molecule type" value="Genomic_DNA"/>
</dbReference>
<evidence type="ECO:0000313" key="3">
    <source>
        <dbReference type="Proteomes" id="UP000807342"/>
    </source>
</evidence>
<comment type="caution">
    <text evidence="2">The sequence shown here is derived from an EMBL/GenBank/DDBJ whole genome shotgun (WGS) entry which is preliminary data.</text>
</comment>
<keyword evidence="3" id="KW-1185">Reference proteome</keyword>
<organism evidence="2 3">
    <name type="scientific">Macrolepiota fuliginosa MF-IS2</name>
    <dbReference type="NCBI Taxonomy" id="1400762"/>
    <lineage>
        <taxon>Eukaryota</taxon>
        <taxon>Fungi</taxon>
        <taxon>Dikarya</taxon>
        <taxon>Basidiomycota</taxon>
        <taxon>Agaricomycotina</taxon>
        <taxon>Agaricomycetes</taxon>
        <taxon>Agaricomycetidae</taxon>
        <taxon>Agaricales</taxon>
        <taxon>Agaricineae</taxon>
        <taxon>Agaricaceae</taxon>
        <taxon>Macrolepiota</taxon>
    </lineage>
</organism>